<dbReference type="Proteomes" id="UP000473278">
    <property type="component" value="Unassembled WGS sequence"/>
</dbReference>
<feature type="transmembrane region" description="Helical" evidence="1">
    <location>
        <begin position="448"/>
        <end position="469"/>
    </location>
</feature>
<feature type="transmembrane region" description="Helical" evidence="1">
    <location>
        <begin position="386"/>
        <end position="408"/>
    </location>
</feature>
<sequence>MANQCIAQGTIGVKWNIPDNPDQAFSQLKTFDSLNVSVIEIDKLPDDQIWAVLDSLDFEVFGQVPVYFPLVSTFSEPDSSLINLISKHVRVYSSHPSVGALGLFRYGAVHKAAFDSTLRPIIEQIREEFNGRLYYASADAAPVAIDEQFDFKIVEKHVNGADAAELTNPDSSSITTPYLYTPESDLYEYLNPFKTFLADASEKDITVLVNPDWLFDMLDKYPEFAGTIELYNSEAEFIFPVPSEQIKRSTKHSLIVLLLIMIWGLFAVNYHLSPVYRKSLVRYFSSHVFFVEDVMNRHIRSMGPSIIVLIQNVLLSGICIYSLGSVLFSKLGYEALFYHYPYLLLFGNPSLSLFLTGFIFALILTLVCVIWLRISNKSVTQTRQVLNLYAMPLQINFIIVTVMTALVTTANRPGVLVFLGLLFALTHFSAFITAALDTSRYLKKHKYLFYTLSIGLYCILWIGAGVWLLTGKFPKVIQLALSLS</sequence>
<evidence type="ECO:0000313" key="3">
    <source>
        <dbReference type="Proteomes" id="UP000473278"/>
    </source>
</evidence>
<keyword evidence="3" id="KW-1185">Reference proteome</keyword>
<keyword evidence="1" id="KW-1133">Transmembrane helix</keyword>
<name>A0A6M1T594_9BACT</name>
<dbReference type="AlphaFoldDB" id="A0A6M1T594"/>
<proteinExistence type="predicted"/>
<accession>A0A6M1T594</accession>
<feature type="transmembrane region" description="Helical" evidence="1">
    <location>
        <begin position="254"/>
        <end position="272"/>
    </location>
</feature>
<dbReference type="RefSeq" id="WP_165142244.1">
    <property type="nucleotide sequence ID" value="NZ_JAALLT010000003.1"/>
</dbReference>
<gene>
    <name evidence="2" type="ORF">G3570_11005</name>
</gene>
<evidence type="ECO:0000256" key="1">
    <source>
        <dbReference type="SAM" id="Phobius"/>
    </source>
</evidence>
<feature type="transmembrane region" description="Helical" evidence="1">
    <location>
        <begin position="414"/>
        <end position="436"/>
    </location>
</feature>
<feature type="transmembrane region" description="Helical" evidence="1">
    <location>
        <begin position="306"/>
        <end position="331"/>
    </location>
</feature>
<evidence type="ECO:0000313" key="2">
    <source>
        <dbReference type="EMBL" id="NGP77165.1"/>
    </source>
</evidence>
<protein>
    <submittedName>
        <fullName evidence="2">Uncharacterized protein</fullName>
    </submittedName>
</protein>
<comment type="caution">
    <text evidence="2">The sequence shown here is derived from an EMBL/GenBank/DDBJ whole genome shotgun (WGS) entry which is preliminary data.</text>
</comment>
<feature type="transmembrane region" description="Helical" evidence="1">
    <location>
        <begin position="351"/>
        <end position="374"/>
    </location>
</feature>
<dbReference type="EMBL" id="JAALLT010000003">
    <property type="protein sequence ID" value="NGP77165.1"/>
    <property type="molecule type" value="Genomic_DNA"/>
</dbReference>
<reference evidence="2 3" key="1">
    <citation type="submission" date="2020-02" db="EMBL/GenBank/DDBJ databases">
        <title>Balneolaceae bacterium YR4-1, complete genome.</title>
        <authorList>
            <person name="Li Y."/>
            <person name="Wu S."/>
        </authorList>
    </citation>
    <scope>NUCLEOTIDE SEQUENCE [LARGE SCALE GENOMIC DNA]</scope>
    <source>
        <strain evidence="2 3">YR4-1</strain>
    </source>
</reference>
<keyword evidence="1" id="KW-0472">Membrane</keyword>
<keyword evidence="1" id="KW-0812">Transmembrane</keyword>
<organism evidence="2 3">
    <name type="scientific">Halalkalibaculum roseum</name>
    <dbReference type="NCBI Taxonomy" id="2709311"/>
    <lineage>
        <taxon>Bacteria</taxon>
        <taxon>Pseudomonadati</taxon>
        <taxon>Balneolota</taxon>
        <taxon>Balneolia</taxon>
        <taxon>Balneolales</taxon>
        <taxon>Balneolaceae</taxon>
        <taxon>Halalkalibaculum</taxon>
    </lineage>
</organism>